<dbReference type="InterPro" id="IPR000123">
    <property type="entry name" value="Reverse_transcriptase_msDNA"/>
</dbReference>
<evidence type="ECO:0000256" key="3">
    <source>
        <dbReference type="ARBA" id="ARBA00022695"/>
    </source>
</evidence>
<dbReference type="InterPro" id="IPR029063">
    <property type="entry name" value="SAM-dependent_MTases_sf"/>
</dbReference>
<comment type="catalytic activity">
    <reaction evidence="9">
        <text>DNA(n) + a 2'-deoxyribonucleoside 5'-triphosphate = DNA(n+1) + diphosphate</text>
        <dbReference type="Rhea" id="RHEA:22508"/>
        <dbReference type="Rhea" id="RHEA-COMP:17339"/>
        <dbReference type="Rhea" id="RHEA-COMP:17340"/>
        <dbReference type="ChEBI" id="CHEBI:33019"/>
        <dbReference type="ChEBI" id="CHEBI:61560"/>
        <dbReference type="ChEBI" id="CHEBI:173112"/>
        <dbReference type="EC" id="2.7.7.49"/>
    </reaction>
</comment>
<proteinExistence type="inferred from homology"/>
<organism evidence="11 12">
    <name type="scientific">Sphaerospermopsis reniformis</name>
    <dbReference type="NCBI Taxonomy" id="531300"/>
    <lineage>
        <taxon>Bacteria</taxon>
        <taxon>Bacillati</taxon>
        <taxon>Cyanobacteriota</taxon>
        <taxon>Cyanophyceae</taxon>
        <taxon>Nostocales</taxon>
        <taxon>Aphanizomenonaceae</taxon>
        <taxon>Sphaerospermopsis</taxon>
    </lineage>
</organism>
<evidence type="ECO:0000256" key="2">
    <source>
        <dbReference type="ARBA" id="ARBA00022679"/>
    </source>
</evidence>
<dbReference type="GO" id="GO:0003964">
    <property type="term" value="F:RNA-directed DNA polymerase activity"/>
    <property type="evidence" value="ECO:0007669"/>
    <property type="project" value="UniProtKB-KW"/>
</dbReference>
<keyword evidence="4" id="KW-0479">Metal-binding</keyword>
<dbReference type="AlphaFoldDB" id="A0A480A4H3"/>
<dbReference type="InterPro" id="IPR000477">
    <property type="entry name" value="RT_dom"/>
</dbReference>
<dbReference type="GO" id="GO:0051607">
    <property type="term" value="P:defense response to virus"/>
    <property type="evidence" value="ECO:0007669"/>
    <property type="project" value="UniProtKB-KW"/>
</dbReference>
<evidence type="ECO:0000256" key="1">
    <source>
        <dbReference type="ARBA" id="ARBA00012493"/>
    </source>
</evidence>
<feature type="domain" description="Reverse transcriptase" evidence="10">
    <location>
        <begin position="1"/>
        <end position="263"/>
    </location>
</feature>
<evidence type="ECO:0000256" key="9">
    <source>
        <dbReference type="ARBA" id="ARBA00048173"/>
    </source>
</evidence>
<dbReference type="SUPFAM" id="SSF53335">
    <property type="entry name" value="S-adenosyl-L-methionine-dependent methyltransferases"/>
    <property type="match status" value="1"/>
</dbReference>
<dbReference type="Proteomes" id="UP000300142">
    <property type="component" value="Unassembled WGS sequence"/>
</dbReference>
<dbReference type="PRINTS" id="PR00866">
    <property type="entry name" value="RNADNAPOLMS"/>
</dbReference>
<accession>A0A480A4H3</accession>
<evidence type="ECO:0000256" key="7">
    <source>
        <dbReference type="ARBA" id="ARBA00023118"/>
    </source>
</evidence>
<dbReference type="CDD" id="cd03487">
    <property type="entry name" value="RT_Bac_retron_II"/>
    <property type="match status" value="1"/>
</dbReference>
<keyword evidence="5" id="KW-0460">Magnesium</keyword>
<evidence type="ECO:0000259" key="10">
    <source>
        <dbReference type="PROSITE" id="PS50878"/>
    </source>
</evidence>
<evidence type="ECO:0000256" key="4">
    <source>
        <dbReference type="ARBA" id="ARBA00022723"/>
    </source>
</evidence>
<dbReference type="GO" id="GO:0046872">
    <property type="term" value="F:metal ion binding"/>
    <property type="evidence" value="ECO:0007669"/>
    <property type="project" value="UniProtKB-KW"/>
</dbReference>
<protein>
    <recommendedName>
        <fullName evidence="1">RNA-directed DNA polymerase</fullName>
        <ecNumber evidence="1">2.7.7.49</ecNumber>
    </recommendedName>
</protein>
<dbReference type="PANTHER" id="PTHR34047">
    <property type="entry name" value="NUCLEAR INTRON MATURASE 1, MITOCHONDRIAL-RELATED"/>
    <property type="match status" value="1"/>
</dbReference>
<comment type="caution">
    <text evidence="11">The sequence shown here is derived from an EMBL/GenBank/DDBJ whole genome shotgun (WGS) entry which is preliminary data.</text>
</comment>
<dbReference type="GO" id="GO:0003723">
    <property type="term" value="F:RNA binding"/>
    <property type="evidence" value="ECO:0007669"/>
    <property type="project" value="InterPro"/>
</dbReference>
<sequence>MRYLLREASEIVESFRKINSFQDFADLLEVDYFWFKQELFAVPLEEKYTSFTIPKRNGESREIYSPVSGIREIQARLNEVLRLVYEPERKQSVHGFTTSRNIVTNAKNHCNKKFVLNLDIKDFFPTITQQRIRGVMMSPPYNLPSQIATTISHICCYEGKLPQGAPTSPIISNIVCAKLDSELRLLAKQNKCFYTRYADDITFSTIVKNFPLSIAKITGLKITDVSLSDNLISIFKSNGFQINFNKVRIQGDNQRQEVTGLTVNNKPNVSRKYIRQVRAMLHDWHKNGYVQAYINDSAIRYQKNKNRVNFSSALRGKIEFIGQVRQKDDFIYQKLLTFYEKLIEREIIRQRSLKFDDKDYNNWCDSVDEYALHIINNYIDAISVDIDNMKECIQQGFDELDKLRKKQDPDYDLPGVPIAYAFKYLPRKIIAMTAVLSHYFREENVPIPEKILDVGSGTDAVGIALGLFRQKMSFQITAIEPCSYMRQFAMFRPSLPNLEVLNVNGRLGDWFNYLNNNYFNLIFMSSILQNSFENLGNSWWLEWANELYQASTNNARLILIEPSVKVKLVNKMKWAMESSGWILREQLLLSDLFPNVFNKGCQLKKLTSLKQELIGNYCPWPVSGWNTYYKYNEVIHIYSKNNQ</sequence>
<keyword evidence="7" id="KW-0051">Antiviral defense</keyword>
<keyword evidence="2" id="KW-0808">Transferase</keyword>
<keyword evidence="3" id="KW-0548">Nucleotidyltransferase</keyword>
<dbReference type="SUPFAM" id="SSF56672">
    <property type="entry name" value="DNA/RNA polymerases"/>
    <property type="match status" value="1"/>
</dbReference>
<dbReference type="EMBL" id="BJCE01000167">
    <property type="protein sequence ID" value="GCL38726.1"/>
    <property type="molecule type" value="Genomic_DNA"/>
</dbReference>
<evidence type="ECO:0000313" key="11">
    <source>
        <dbReference type="EMBL" id="GCL38726.1"/>
    </source>
</evidence>
<dbReference type="InterPro" id="IPR051083">
    <property type="entry name" value="GrpII_Intron_Splice-Mob/Def"/>
</dbReference>
<keyword evidence="6 11" id="KW-0695">RNA-directed DNA polymerase</keyword>
<dbReference type="EC" id="2.7.7.49" evidence="1"/>
<dbReference type="RefSeq" id="WP_137668533.1">
    <property type="nucleotide sequence ID" value="NZ_BJCE01000167.1"/>
</dbReference>
<dbReference type="PROSITE" id="PS50878">
    <property type="entry name" value="RT_POL"/>
    <property type="match status" value="1"/>
</dbReference>
<gene>
    <name evidence="11" type="ORF">SR1949_38450</name>
</gene>
<keyword evidence="12" id="KW-1185">Reference proteome</keyword>
<evidence type="ECO:0000256" key="8">
    <source>
        <dbReference type="ARBA" id="ARBA00034120"/>
    </source>
</evidence>
<comment type="similarity">
    <text evidence="8">Belongs to the bacterial reverse transcriptase family.</text>
</comment>
<dbReference type="Gene3D" id="3.40.50.150">
    <property type="entry name" value="Vaccinia Virus protein VP39"/>
    <property type="match status" value="1"/>
</dbReference>
<name>A0A480A4H3_9CYAN</name>
<dbReference type="PANTHER" id="PTHR34047:SF7">
    <property type="entry name" value="RNA-DIRECTED DNA POLYMERASE"/>
    <property type="match status" value="1"/>
</dbReference>
<reference evidence="12" key="1">
    <citation type="submission" date="2019-02" db="EMBL/GenBank/DDBJ databases">
        <title>Draft genome sequence of Sphaerospermopsis reniformis NIES-1949.</title>
        <authorList>
            <person name="Yamaguchi H."/>
            <person name="Suzuki S."/>
            <person name="Kawachi M."/>
        </authorList>
    </citation>
    <scope>NUCLEOTIDE SEQUENCE [LARGE SCALE GENOMIC DNA]</scope>
    <source>
        <strain evidence="12">NIES-1949</strain>
    </source>
</reference>
<dbReference type="Pfam" id="PF00078">
    <property type="entry name" value="RVT_1"/>
    <property type="match status" value="1"/>
</dbReference>
<dbReference type="InterPro" id="IPR043502">
    <property type="entry name" value="DNA/RNA_pol_sf"/>
</dbReference>
<evidence type="ECO:0000256" key="5">
    <source>
        <dbReference type="ARBA" id="ARBA00022842"/>
    </source>
</evidence>
<evidence type="ECO:0000313" key="12">
    <source>
        <dbReference type="Proteomes" id="UP000300142"/>
    </source>
</evidence>
<evidence type="ECO:0000256" key="6">
    <source>
        <dbReference type="ARBA" id="ARBA00022918"/>
    </source>
</evidence>